<feature type="region of interest" description="Disordered" evidence="1">
    <location>
        <begin position="1"/>
        <end position="29"/>
    </location>
</feature>
<sequence length="54" mass="6474">MAEATGQDEPWDQESQERDRRERWSRTTPSERLSWLERAIRFAGSMGTLPRRRP</sequence>
<proteinExistence type="predicted"/>
<accession>A0A6J4GYF8</accession>
<protein>
    <submittedName>
        <fullName evidence="2">Uncharacterized protein</fullName>
    </submittedName>
</protein>
<organism evidence="2">
    <name type="scientific">uncultured Acidimicrobiales bacterium</name>
    <dbReference type="NCBI Taxonomy" id="310071"/>
    <lineage>
        <taxon>Bacteria</taxon>
        <taxon>Bacillati</taxon>
        <taxon>Actinomycetota</taxon>
        <taxon>Acidimicrobiia</taxon>
        <taxon>Acidimicrobiales</taxon>
        <taxon>environmental samples</taxon>
    </lineage>
</organism>
<dbReference type="AlphaFoldDB" id="A0A6J4GYF8"/>
<dbReference type="EMBL" id="CADCSZ010000005">
    <property type="protein sequence ID" value="CAA9210193.1"/>
    <property type="molecule type" value="Genomic_DNA"/>
</dbReference>
<name>A0A6J4GYF8_9ACTN</name>
<evidence type="ECO:0000256" key="1">
    <source>
        <dbReference type="SAM" id="MobiDB-lite"/>
    </source>
</evidence>
<reference evidence="2" key="1">
    <citation type="submission" date="2020-02" db="EMBL/GenBank/DDBJ databases">
        <authorList>
            <person name="Meier V. D."/>
        </authorList>
    </citation>
    <scope>NUCLEOTIDE SEQUENCE</scope>
    <source>
        <strain evidence="2">AVDCRST_MAG76</strain>
    </source>
</reference>
<feature type="compositionally biased region" description="Basic and acidic residues" evidence="1">
    <location>
        <begin position="15"/>
        <end position="25"/>
    </location>
</feature>
<gene>
    <name evidence="2" type="ORF">AVDCRST_MAG76-73</name>
</gene>
<evidence type="ECO:0000313" key="2">
    <source>
        <dbReference type="EMBL" id="CAA9210193.1"/>
    </source>
</evidence>